<gene>
    <name evidence="3" type="ORF">EIM92_05155</name>
</gene>
<reference evidence="3 4" key="1">
    <citation type="submission" date="2018-11" db="EMBL/GenBank/DDBJ databases">
        <title>Genome sequencing of Paenibacillus lentus DSM25539(T).</title>
        <authorList>
            <person name="Kook J.-K."/>
            <person name="Park S.-N."/>
            <person name="Lim Y.K."/>
        </authorList>
    </citation>
    <scope>NUCLEOTIDE SEQUENCE [LARGE SCALE GENOMIC DNA]</scope>
    <source>
        <strain evidence="3 4">DSM 25539</strain>
    </source>
</reference>
<dbReference type="InterPro" id="IPR002347">
    <property type="entry name" value="SDR_fam"/>
</dbReference>
<name>A0A3S8RRX0_9BACL</name>
<dbReference type="EMBL" id="CP034248">
    <property type="protein sequence ID" value="AZK45668.1"/>
    <property type="molecule type" value="Genomic_DNA"/>
</dbReference>
<organism evidence="3 4">
    <name type="scientific">Paenibacillus lentus</name>
    <dbReference type="NCBI Taxonomy" id="1338368"/>
    <lineage>
        <taxon>Bacteria</taxon>
        <taxon>Bacillati</taxon>
        <taxon>Bacillota</taxon>
        <taxon>Bacilli</taxon>
        <taxon>Bacillales</taxon>
        <taxon>Paenibacillaceae</taxon>
        <taxon>Paenibacillus</taxon>
    </lineage>
</organism>
<dbReference type="AlphaFoldDB" id="A0A3S8RRX0"/>
<dbReference type="PANTHER" id="PTHR24321">
    <property type="entry name" value="DEHYDROGENASES, SHORT CHAIN"/>
    <property type="match status" value="1"/>
</dbReference>
<dbReference type="PRINTS" id="PR00081">
    <property type="entry name" value="GDHRDH"/>
</dbReference>
<dbReference type="PANTHER" id="PTHR24321:SF15">
    <property type="entry name" value="OXIDOREDUCTASE UCPA"/>
    <property type="match status" value="1"/>
</dbReference>
<dbReference type="RefSeq" id="WP_125081766.1">
    <property type="nucleotide sequence ID" value="NZ_CP034248.1"/>
</dbReference>
<evidence type="ECO:0000256" key="2">
    <source>
        <dbReference type="ARBA" id="ARBA00023002"/>
    </source>
</evidence>
<evidence type="ECO:0000313" key="3">
    <source>
        <dbReference type="EMBL" id="AZK45668.1"/>
    </source>
</evidence>
<keyword evidence="4" id="KW-1185">Reference proteome</keyword>
<sequence>MTKTAALEVADKGIRVNSIHPSYAKTDMMNVVESGTNAADPESVRKQLAETIPLGRYGEAEDIANLVLFLSSDESTFITGTQMRVDGGMGAK</sequence>
<evidence type="ECO:0000313" key="4">
    <source>
        <dbReference type="Proteomes" id="UP000273145"/>
    </source>
</evidence>
<dbReference type="SUPFAM" id="SSF51735">
    <property type="entry name" value="NAD(P)-binding Rossmann-fold domains"/>
    <property type="match status" value="1"/>
</dbReference>
<dbReference type="Proteomes" id="UP000273145">
    <property type="component" value="Chromosome"/>
</dbReference>
<dbReference type="Pfam" id="PF13561">
    <property type="entry name" value="adh_short_C2"/>
    <property type="match status" value="1"/>
</dbReference>
<proteinExistence type="inferred from homology"/>
<dbReference type="InterPro" id="IPR036291">
    <property type="entry name" value="NAD(P)-bd_dom_sf"/>
</dbReference>
<comment type="similarity">
    <text evidence="1">Belongs to the short-chain dehydrogenases/reductases (SDR) family.</text>
</comment>
<accession>A0A3S8RRX0</accession>
<dbReference type="GO" id="GO:0016491">
    <property type="term" value="F:oxidoreductase activity"/>
    <property type="evidence" value="ECO:0007669"/>
    <property type="project" value="UniProtKB-KW"/>
</dbReference>
<evidence type="ECO:0000256" key="1">
    <source>
        <dbReference type="ARBA" id="ARBA00006484"/>
    </source>
</evidence>
<keyword evidence="2" id="KW-0560">Oxidoreductase</keyword>
<dbReference type="Gene3D" id="3.40.50.720">
    <property type="entry name" value="NAD(P)-binding Rossmann-like Domain"/>
    <property type="match status" value="1"/>
</dbReference>
<protein>
    <submittedName>
        <fullName evidence="3">SDR family oxidoreductase</fullName>
    </submittedName>
</protein>
<dbReference type="KEGG" id="plen:EIM92_05155"/>
<dbReference type="OrthoDB" id="9803333at2"/>